<dbReference type="SUPFAM" id="SSF53448">
    <property type="entry name" value="Nucleotide-diphospho-sugar transferases"/>
    <property type="match status" value="1"/>
</dbReference>
<dbReference type="RefSeq" id="WP_193500148.1">
    <property type="nucleotide sequence ID" value="NZ_JADCKC010000001.1"/>
</dbReference>
<accession>A0ABR9R1A6</accession>
<organism evidence="2 3">
    <name type="scientific">Gemmiger gallinarum</name>
    <dbReference type="NCBI Taxonomy" id="2779354"/>
    <lineage>
        <taxon>Bacteria</taxon>
        <taxon>Bacillati</taxon>
        <taxon>Bacillota</taxon>
        <taxon>Clostridia</taxon>
        <taxon>Eubacteriales</taxon>
        <taxon>Gemmiger</taxon>
    </lineage>
</organism>
<dbReference type="Proteomes" id="UP000768567">
    <property type="component" value="Unassembled WGS sequence"/>
</dbReference>
<dbReference type="InterPro" id="IPR050834">
    <property type="entry name" value="Glycosyltransf_2"/>
</dbReference>
<evidence type="ECO:0000313" key="3">
    <source>
        <dbReference type="Proteomes" id="UP000768567"/>
    </source>
</evidence>
<dbReference type="Pfam" id="PF00535">
    <property type="entry name" value="Glycos_transf_2"/>
    <property type="match status" value="1"/>
</dbReference>
<dbReference type="Gene3D" id="3.90.550.10">
    <property type="entry name" value="Spore Coat Polysaccharide Biosynthesis Protein SpsA, Chain A"/>
    <property type="match status" value="1"/>
</dbReference>
<dbReference type="PANTHER" id="PTHR43685">
    <property type="entry name" value="GLYCOSYLTRANSFERASE"/>
    <property type="match status" value="1"/>
</dbReference>
<comment type="caution">
    <text evidence="2">The sequence shown here is derived from an EMBL/GenBank/DDBJ whole genome shotgun (WGS) entry which is preliminary data.</text>
</comment>
<dbReference type="InterPro" id="IPR001173">
    <property type="entry name" value="Glyco_trans_2-like"/>
</dbReference>
<evidence type="ECO:0000313" key="2">
    <source>
        <dbReference type="EMBL" id="MBE5036870.1"/>
    </source>
</evidence>
<gene>
    <name evidence="2" type="ORF">INF35_03610</name>
</gene>
<dbReference type="InterPro" id="IPR029044">
    <property type="entry name" value="Nucleotide-diphossugar_trans"/>
</dbReference>
<sequence>MTSVSVIMPVYNAAAHLESAIRSVLDQTLKDLELILVDDGSTDGSAALCNAAAASDARVRAVHQPNGGICAARNKGLELAAGEYISFCDDDDAFLPDFLAAAYRTAREEKADLVRMDYRLFRSDADGHEFELRHPAGEACRLDRENNPQGYGSFLRASGPLFVWNALYRREALGDLRFDTRCRRGVEDFVFNAAFHARMHRAVYLPQVACLHYERARGSTSACFSQEAVKARVEAAVLWAGAEAGALDVWCTPETLRPVLNERRAEIITFLMHQLRDAHAPAPVRRTSWQRLRRALDAALPGKGIDFFRVEGQNKKQILALLLYTVHLQGLYQWFPNREDTE</sequence>
<keyword evidence="3" id="KW-1185">Reference proteome</keyword>
<dbReference type="CDD" id="cd00761">
    <property type="entry name" value="Glyco_tranf_GTA_type"/>
    <property type="match status" value="1"/>
</dbReference>
<dbReference type="PANTHER" id="PTHR43685:SF2">
    <property type="entry name" value="GLYCOSYLTRANSFERASE 2-LIKE DOMAIN-CONTAINING PROTEIN"/>
    <property type="match status" value="1"/>
</dbReference>
<reference evidence="2 3" key="1">
    <citation type="submission" date="2020-10" db="EMBL/GenBank/DDBJ databases">
        <title>ChiBAC.</title>
        <authorList>
            <person name="Zenner C."/>
            <person name="Hitch T.C.A."/>
            <person name="Clavel T."/>
        </authorList>
    </citation>
    <scope>NUCLEOTIDE SEQUENCE [LARGE SCALE GENOMIC DNA]</scope>
    <source>
        <strain evidence="2 3">DSM 109015</strain>
    </source>
</reference>
<name>A0ABR9R1A6_9FIRM</name>
<evidence type="ECO:0000259" key="1">
    <source>
        <dbReference type="Pfam" id="PF00535"/>
    </source>
</evidence>
<dbReference type="EMBL" id="JADCKC010000001">
    <property type="protein sequence ID" value="MBE5036870.1"/>
    <property type="molecule type" value="Genomic_DNA"/>
</dbReference>
<proteinExistence type="predicted"/>
<feature type="domain" description="Glycosyltransferase 2-like" evidence="1">
    <location>
        <begin position="5"/>
        <end position="174"/>
    </location>
</feature>
<protein>
    <submittedName>
        <fullName evidence="2">Glycosyltransferase family 2 protein</fullName>
    </submittedName>
</protein>